<protein>
    <submittedName>
        <fullName evidence="1">Uncharacterized protein</fullName>
    </submittedName>
</protein>
<sequence length="128" mass="15210">MKKYITIFLLLSYLFSMTELHQILKAPLLVEHYYEHNDKEELSVLTFLEMHYLNGNVKDADYEKDMKLPFKNFQDNHPNVVLSLPETTNFFNFFSYPISEQKSFSFENQVNTSNFLTSIWQPPKTILS</sequence>
<dbReference type="OrthoDB" id="894042at2"/>
<evidence type="ECO:0000313" key="1">
    <source>
        <dbReference type="EMBL" id="SEJ08557.1"/>
    </source>
</evidence>
<proteinExistence type="predicted"/>
<organism evidence="1 2">
    <name type="scientific">Flavobacterium terrigena</name>
    <dbReference type="NCBI Taxonomy" id="402734"/>
    <lineage>
        <taxon>Bacteria</taxon>
        <taxon>Pseudomonadati</taxon>
        <taxon>Bacteroidota</taxon>
        <taxon>Flavobacteriia</taxon>
        <taxon>Flavobacteriales</taxon>
        <taxon>Flavobacteriaceae</taxon>
        <taxon>Flavobacterium</taxon>
    </lineage>
</organism>
<accession>A0A1H6W3B9</accession>
<evidence type="ECO:0000313" key="2">
    <source>
        <dbReference type="Proteomes" id="UP000199702"/>
    </source>
</evidence>
<dbReference type="STRING" id="402734.SAMN05660918_2320"/>
<gene>
    <name evidence="1" type="ORF">SAMN05660918_2320</name>
</gene>
<dbReference type="Proteomes" id="UP000199702">
    <property type="component" value="Unassembled WGS sequence"/>
</dbReference>
<dbReference type="EMBL" id="FNYA01000006">
    <property type="protein sequence ID" value="SEJ08557.1"/>
    <property type="molecule type" value="Genomic_DNA"/>
</dbReference>
<dbReference type="AlphaFoldDB" id="A0A1H6W3B9"/>
<keyword evidence="2" id="KW-1185">Reference proteome</keyword>
<name>A0A1H6W3B9_9FLAO</name>
<reference evidence="2" key="1">
    <citation type="submission" date="2016-10" db="EMBL/GenBank/DDBJ databases">
        <authorList>
            <person name="Varghese N."/>
            <person name="Submissions S."/>
        </authorList>
    </citation>
    <scope>NUCLEOTIDE SEQUENCE [LARGE SCALE GENOMIC DNA]</scope>
    <source>
        <strain evidence="2">DSM 17934</strain>
    </source>
</reference>
<dbReference type="RefSeq" id="WP_143055639.1">
    <property type="nucleotide sequence ID" value="NZ_CBCSJU010000001.1"/>
</dbReference>